<dbReference type="CDD" id="cd07727">
    <property type="entry name" value="YmaE-like_MBL-fold"/>
    <property type="match status" value="1"/>
</dbReference>
<dbReference type="Gene3D" id="3.60.15.10">
    <property type="entry name" value="Ribonuclease Z/Hydroxyacylglutathione hydrolase-like"/>
    <property type="match status" value="1"/>
</dbReference>
<dbReference type="InterPro" id="IPR036866">
    <property type="entry name" value="RibonucZ/Hydroxyglut_hydro"/>
</dbReference>
<keyword evidence="3" id="KW-1185">Reference proteome</keyword>
<dbReference type="PANTHER" id="PTHR36839:SF1">
    <property type="entry name" value="METALLO-BETA-LACTAMASE FAMILY PROTEIN (AFU_ORTHOLOGUE AFUA_5G12770)"/>
    <property type="match status" value="1"/>
</dbReference>
<accession>A0A7H8QF76</accession>
<name>A0A7H8QF76_9BACL</name>
<dbReference type="SMART" id="SM00849">
    <property type="entry name" value="Lactamase_B"/>
    <property type="match status" value="1"/>
</dbReference>
<dbReference type="SUPFAM" id="SSF56281">
    <property type="entry name" value="Metallo-hydrolase/oxidoreductase"/>
    <property type="match status" value="1"/>
</dbReference>
<dbReference type="InterPro" id="IPR001279">
    <property type="entry name" value="Metallo-B-lactamas"/>
</dbReference>
<dbReference type="Proteomes" id="UP000509222">
    <property type="component" value="Chromosome"/>
</dbReference>
<organism evidence="2 3">
    <name type="scientific">Planococcus glaciei</name>
    <dbReference type="NCBI Taxonomy" id="459472"/>
    <lineage>
        <taxon>Bacteria</taxon>
        <taxon>Bacillati</taxon>
        <taxon>Bacillota</taxon>
        <taxon>Bacilli</taxon>
        <taxon>Bacillales</taxon>
        <taxon>Caryophanaceae</taxon>
        <taxon>Planococcus</taxon>
    </lineage>
</organism>
<sequence>MKNYICETCGVQYESSKSPPSFCMICSEERQYVNHSGQKWTTLERMVHTEPYKNFFHKEEEGLFSVKTKPEFAIGQSAYIVQESGFHLLWDCLTYFDANSIEAIKKMGGIDAIALSHPHYYASQVEWADALDAKIYIHEDDRQWVTRPSGRMVFWSGESLMLHEGLVLHRLGGHFKGGAVLEWQNGFDRKGVLLPGDIVRVMPGRDWASFMYSYPNFIPLPPDIVERMAKKLSTIKFKRVYDAFQRIVPDQADERIQQSAMRYIDAINGKLFET</sequence>
<evidence type="ECO:0000313" key="2">
    <source>
        <dbReference type="EMBL" id="QKX52121.1"/>
    </source>
</evidence>
<evidence type="ECO:0000259" key="1">
    <source>
        <dbReference type="SMART" id="SM00849"/>
    </source>
</evidence>
<dbReference type="RefSeq" id="WP_036804645.1">
    <property type="nucleotide sequence ID" value="NZ_CP051177.1"/>
</dbReference>
<proteinExistence type="predicted"/>
<dbReference type="AlphaFoldDB" id="A0A7H8QF76"/>
<reference evidence="3" key="1">
    <citation type="submission" date="2020-06" db="EMBL/GenBank/DDBJ databases">
        <title>Isolation of Planomicrobium glaciei.</title>
        <authorList>
            <person name="Malisova L."/>
            <person name="Safrankova R."/>
            <person name="Jakubu V."/>
            <person name="Spanelova P."/>
        </authorList>
    </citation>
    <scope>NUCLEOTIDE SEQUENCE [LARGE SCALE GENOMIC DNA]</scope>
    <source>
        <strain evidence="3">NRL-ATB46093</strain>
    </source>
</reference>
<evidence type="ECO:0000313" key="3">
    <source>
        <dbReference type="Proteomes" id="UP000509222"/>
    </source>
</evidence>
<protein>
    <recommendedName>
        <fullName evidence="1">Metallo-beta-lactamase domain-containing protein</fullName>
    </recommendedName>
</protein>
<feature type="domain" description="Metallo-beta-lactamase" evidence="1">
    <location>
        <begin position="75"/>
        <end position="232"/>
    </location>
</feature>
<dbReference type="EMBL" id="CP051177">
    <property type="protein sequence ID" value="QKX52121.1"/>
    <property type="molecule type" value="Genomic_DNA"/>
</dbReference>
<gene>
    <name evidence="2" type="ORF">HF394_16920</name>
</gene>
<dbReference type="PANTHER" id="PTHR36839">
    <property type="entry name" value="METALLO-BETA-LACTAMASE FAMILY PROTEIN (AFU_ORTHOLOGUE AFUA_5G12770)"/>
    <property type="match status" value="1"/>
</dbReference>